<dbReference type="Proteomes" id="UP001161247">
    <property type="component" value="Chromosome 4"/>
</dbReference>
<evidence type="ECO:0000256" key="10">
    <source>
        <dbReference type="ARBA" id="ARBA00023315"/>
    </source>
</evidence>
<evidence type="ECO:0000259" key="12">
    <source>
        <dbReference type="SMART" id="SM00563"/>
    </source>
</evidence>
<evidence type="ECO:0000256" key="5">
    <source>
        <dbReference type="ARBA" id="ARBA00022989"/>
    </source>
</evidence>
<evidence type="ECO:0000256" key="1">
    <source>
        <dbReference type="ARBA" id="ARBA00004141"/>
    </source>
</evidence>
<dbReference type="InterPro" id="IPR056462">
    <property type="entry name" value="HAD_RAM2/GPAT1-8"/>
</dbReference>
<dbReference type="PANTHER" id="PTHR15486">
    <property type="entry name" value="ANCIENT UBIQUITOUS PROTEIN"/>
    <property type="match status" value="1"/>
</dbReference>
<dbReference type="Pfam" id="PF23270">
    <property type="entry name" value="HAD_RAM2_N"/>
    <property type="match status" value="1"/>
</dbReference>
<comment type="similarity">
    <text evidence="2">Belongs to the GPAT/DAPAT family.</text>
</comment>
<gene>
    <name evidence="13" type="ORF">OLC1_LOCUS11354</name>
</gene>
<proteinExistence type="inferred from homology"/>
<accession>A0AAV1D405</accession>
<evidence type="ECO:0000256" key="8">
    <source>
        <dbReference type="ARBA" id="ARBA00023209"/>
    </source>
</evidence>
<evidence type="ECO:0000313" key="14">
    <source>
        <dbReference type="Proteomes" id="UP001161247"/>
    </source>
</evidence>
<dbReference type="GO" id="GO:0090447">
    <property type="term" value="F:glycerol-3-phosphate 2-O-acyltransferase activity"/>
    <property type="evidence" value="ECO:0007669"/>
    <property type="project" value="UniProtKB-ARBA"/>
</dbReference>
<dbReference type="Gene3D" id="3.40.50.1000">
    <property type="entry name" value="HAD superfamily/HAD-like"/>
    <property type="match status" value="1"/>
</dbReference>
<sequence>MPTTKKPSSSTKFPSIEKCDIPADGSRESIAADLDGTLLISSSSFPYFMLVAIEAGSLLRGLILLLSFPIIAVAYVFFSEALAIQMLIFISFAGVKVRDIELAARAVLPKFYTADIRRESFEVFDKCKRKVVVTANPTIMVDPFCKDFLGADKVLGTEIEVNPKTKKATGFVKKPGILVGKLKKLALLKEFGEEQPHIGIGDRESDHDFMSICKEGYMVPRNKSATPLPRDRLKSPLIFHDGRLVQRPDPLNAFITYLWLPFGFALSIFRVYFNLPLPERWVRYTYPMLGISLDIKGNIPPPPSKGCPGNLYVCNHRTALDPIIIAIALGRKPSTVTYSVSKLSRFLSPIPAIALTRDREADAARIKSLLEKGDLVVCPEGTTCREPYLLRFSALFAELSDRIVPVAVNLKTNMFHGTTVRGVKFWDPYFYFMNPRPSYEATFLDRLPEEMTVKGGKSPIEVANHVQKVLAGVLGFECTQLTRKDKYLLLGGNDGKVESMYGKKANGTT</sequence>
<dbReference type="SUPFAM" id="SSF69593">
    <property type="entry name" value="Glycerol-3-phosphate (1)-acyltransferase"/>
    <property type="match status" value="1"/>
</dbReference>
<dbReference type="InterPro" id="IPR023214">
    <property type="entry name" value="HAD_sf"/>
</dbReference>
<feature type="transmembrane region" description="Helical" evidence="11">
    <location>
        <begin position="253"/>
        <end position="273"/>
    </location>
</feature>
<evidence type="ECO:0000256" key="11">
    <source>
        <dbReference type="SAM" id="Phobius"/>
    </source>
</evidence>
<keyword evidence="10" id="KW-0012">Acyltransferase</keyword>
<dbReference type="InterPro" id="IPR036412">
    <property type="entry name" value="HAD-like_sf"/>
</dbReference>
<dbReference type="GO" id="GO:0008654">
    <property type="term" value="P:phospholipid biosynthetic process"/>
    <property type="evidence" value="ECO:0007669"/>
    <property type="project" value="UniProtKB-KW"/>
</dbReference>
<dbReference type="GO" id="GO:0016020">
    <property type="term" value="C:membrane"/>
    <property type="evidence" value="ECO:0007669"/>
    <property type="project" value="UniProtKB-SubCell"/>
</dbReference>
<dbReference type="GO" id="GO:0010143">
    <property type="term" value="P:cutin biosynthetic process"/>
    <property type="evidence" value="ECO:0007669"/>
    <property type="project" value="UniProtKB-ARBA"/>
</dbReference>
<dbReference type="InterPro" id="IPR002123">
    <property type="entry name" value="Plipid/glycerol_acylTrfase"/>
</dbReference>
<dbReference type="PANTHER" id="PTHR15486:SF70">
    <property type="entry name" value="GLYCEROL-3-PHOSPHATE ACYLTRANSFERASE 8-RELATED"/>
    <property type="match status" value="1"/>
</dbReference>
<evidence type="ECO:0000256" key="7">
    <source>
        <dbReference type="ARBA" id="ARBA00023136"/>
    </source>
</evidence>
<reference evidence="13" key="1">
    <citation type="submission" date="2023-03" db="EMBL/GenBank/DDBJ databases">
        <authorList>
            <person name="Julca I."/>
        </authorList>
    </citation>
    <scope>NUCLEOTIDE SEQUENCE</scope>
</reference>
<dbReference type="Pfam" id="PF01553">
    <property type="entry name" value="Acyltransferase"/>
    <property type="match status" value="1"/>
</dbReference>
<evidence type="ECO:0000313" key="13">
    <source>
        <dbReference type="EMBL" id="CAI9101865.1"/>
    </source>
</evidence>
<evidence type="ECO:0000256" key="9">
    <source>
        <dbReference type="ARBA" id="ARBA00023264"/>
    </source>
</evidence>
<protein>
    <submittedName>
        <fullName evidence="13">OLC1v1000008C1</fullName>
    </submittedName>
</protein>
<dbReference type="CDD" id="cd06551">
    <property type="entry name" value="LPLAT"/>
    <property type="match status" value="1"/>
</dbReference>
<keyword evidence="8" id="KW-0594">Phospholipid biosynthesis</keyword>
<evidence type="ECO:0000256" key="2">
    <source>
        <dbReference type="ARBA" id="ARBA00007937"/>
    </source>
</evidence>
<keyword evidence="9" id="KW-1208">Phospholipid metabolism</keyword>
<dbReference type="AlphaFoldDB" id="A0AAV1D405"/>
<keyword evidence="4 11" id="KW-0812">Transmembrane</keyword>
<evidence type="ECO:0000256" key="6">
    <source>
        <dbReference type="ARBA" id="ARBA00023098"/>
    </source>
</evidence>
<evidence type="ECO:0000256" key="4">
    <source>
        <dbReference type="ARBA" id="ARBA00022692"/>
    </source>
</evidence>
<organism evidence="13 14">
    <name type="scientific">Oldenlandia corymbosa var. corymbosa</name>
    <dbReference type="NCBI Taxonomy" id="529605"/>
    <lineage>
        <taxon>Eukaryota</taxon>
        <taxon>Viridiplantae</taxon>
        <taxon>Streptophyta</taxon>
        <taxon>Embryophyta</taxon>
        <taxon>Tracheophyta</taxon>
        <taxon>Spermatophyta</taxon>
        <taxon>Magnoliopsida</taxon>
        <taxon>eudicotyledons</taxon>
        <taxon>Gunneridae</taxon>
        <taxon>Pentapetalae</taxon>
        <taxon>asterids</taxon>
        <taxon>lamiids</taxon>
        <taxon>Gentianales</taxon>
        <taxon>Rubiaceae</taxon>
        <taxon>Rubioideae</taxon>
        <taxon>Spermacoceae</taxon>
        <taxon>Hedyotis-Oldenlandia complex</taxon>
        <taxon>Oldenlandia</taxon>
    </lineage>
</organism>
<dbReference type="SMART" id="SM00563">
    <property type="entry name" value="PlsC"/>
    <property type="match status" value="1"/>
</dbReference>
<dbReference type="EMBL" id="OX459121">
    <property type="protein sequence ID" value="CAI9101865.1"/>
    <property type="molecule type" value="Genomic_DNA"/>
</dbReference>
<feature type="domain" description="Phospholipid/glycerol acyltransferase" evidence="12">
    <location>
        <begin position="310"/>
        <end position="411"/>
    </location>
</feature>
<keyword evidence="3" id="KW-0808">Transferase</keyword>
<comment type="subcellular location">
    <subcellularLocation>
        <location evidence="1">Membrane</location>
        <topology evidence="1">Multi-pass membrane protein</topology>
    </subcellularLocation>
</comment>
<keyword evidence="14" id="KW-1185">Reference proteome</keyword>
<keyword evidence="7 11" id="KW-0472">Membrane</keyword>
<dbReference type="SUPFAM" id="SSF56784">
    <property type="entry name" value="HAD-like"/>
    <property type="match status" value="1"/>
</dbReference>
<dbReference type="GO" id="GO:0016791">
    <property type="term" value="F:phosphatase activity"/>
    <property type="evidence" value="ECO:0007669"/>
    <property type="project" value="TreeGrafter"/>
</dbReference>
<name>A0AAV1D405_OLDCO</name>
<keyword evidence="8" id="KW-0444">Lipid biosynthesis</keyword>
<dbReference type="FunFam" id="3.40.50.1000:FF:000134">
    <property type="entry name" value="Glycerol-3-phosphate 2-O-acyltransferase 6"/>
    <property type="match status" value="1"/>
</dbReference>
<evidence type="ECO:0000256" key="3">
    <source>
        <dbReference type="ARBA" id="ARBA00022679"/>
    </source>
</evidence>
<keyword evidence="5 11" id="KW-1133">Transmembrane helix</keyword>
<keyword evidence="6" id="KW-0443">Lipid metabolism</keyword>